<name>W2SB14_CYPE1</name>
<reference evidence="2 3" key="1">
    <citation type="submission" date="2013-03" db="EMBL/GenBank/DDBJ databases">
        <title>The Genome Sequence of Phialophora europaea CBS 101466.</title>
        <authorList>
            <consortium name="The Broad Institute Genomics Platform"/>
            <person name="Cuomo C."/>
            <person name="de Hoog S."/>
            <person name="Gorbushina A."/>
            <person name="Walker B."/>
            <person name="Young S.K."/>
            <person name="Zeng Q."/>
            <person name="Gargeya S."/>
            <person name="Fitzgerald M."/>
            <person name="Haas B."/>
            <person name="Abouelleil A."/>
            <person name="Allen A.W."/>
            <person name="Alvarado L."/>
            <person name="Arachchi H.M."/>
            <person name="Berlin A.M."/>
            <person name="Chapman S.B."/>
            <person name="Gainer-Dewar J."/>
            <person name="Goldberg J."/>
            <person name="Griggs A."/>
            <person name="Gujja S."/>
            <person name="Hansen M."/>
            <person name="Howarth C."/>
            <person name="Imamovic A."/>
            <person name="Ireland A."/>
            <person name="Larimer J."/>
            <person name="McCowan C."/>
            <person name="Murphy C."/>
            <person name="Pearson M."/>
            <person name="Poon T.W."/>
            <person name="Priest M."/>
            <person name="Roberts A."/>
            <person name="Saif S."/>
            <person name="Shea T."/>
            <person name="Sisk P."/>
            <person name="Sykes S."/>
            <person name="Wortman J."/>
            <person name="Nusbaum C."/>
            <person name="Birren B."/>
        </authorList>
    </citation>
    <scope>NUCLEOTIDE SEQUENCE [LARGE SCALE GENOMIC DNA]</scope>
    <source>
        <strain evidence="2 3">CBS 101466</strain>
    </source>
</reference>
<feature type="compositionally biased region" description="Polar residues" evidence="1">
    <location>
        <begin position="65"/>
        <end position="88"/>
    </location>
</feature>
<proteinExistence type="predicted"/>
<dbReference type="EMBL" id="KB822713">
    <property type="protein sequence ID" value="ETN45218.1"/>
    <property type="molecule type" value="Genomic_DNA"/>
</dbReference>
<accession>W2SB14</accession>
<dbReference type="RefSeq" id="XP_008712988.1">
    <property type="nucleotide sequence ID" value="XM_008714766.1"/>
</dbReference>
<keyword evidence="3" id="KW-1185">Reference proteome</keyword>
<protein>
    <submittedName>
        <fullName evidence="2">Uncharacterized protein</fullName>
    </submittedName>
</protein>
<feature type="compositionally biased region" description="Basic and acidic residues" evidence="1">
    <location>
        <begin position="41"/>
        <end position="53"/>
    </location>
</feature>
<dbReference type="GeneID" id="19977434"/>
<sequence length="192" mass="20644">MPSLRSNPKPTAQYVEYVQNLTATRGTQASYTNEMASNIADKSKPSLASDRRSSTKSPAPKVATTEVSGTTNEPQSTDQAQSQANVQLKTPPVTPPASDPPTPIVPDTPEPGVALPELTKKQKAGIRAYHDLVEKHRRMGAYGWSGVGKKGAMHSGRKHDYNQQGTNRLITKKELDEDRASLAAVGIVIEGL</sequence>
<evidence type="ECO:0000256" key="1">
    <source>
        <dbReference type="SAM" id="MobiDB-lite"/>
    </source>
</evidence>
<feature type="region of interest" description="Disordered" evidence="1">
    <location>
        <begin position="28"/>
        <end position="119"/>
    </location>
</feature>
<organism evidence="2 3">
    <name type="scientific">Cyphellophora europaea (strain CBS 101466)</name>
    <name type="common">Phialophora europaea</name>
    <dbReference type="NCBI Taxonomy" id="1220924"/>
    <lineage>
        <taxon>Eukaryota</taxon>
        <taxon>Fungi</taxon>
        <taxon>Dikarya</taxon>
        <taxon>Ascomycota</taxon>
        <taxon>Pezizomycotina</taxon>
        <taxon>Eurotiomycetes</taxon>
        <taxon>Chaetothyriomycetidae</taxon>
        <taxon>Chaetothyriales</taxon>
        <taxon>Cyphellophoraceae</taxon>
        <taxon>Cyphellophora</taxon>
    </lineage>
</organism>
<dbReference type="InParanoid" id="W2SB14"/>
<gene>
    <name evidence="2" type="ORF">HMPREF1541_10095</name>
</gene>
<dbReference type="HOGENOM" id="CLU_1415106_0_0_1"/>
<feature type="compositionally biased region" description="Pro residues" evidence="1">
    <location>
        <begin position="92"/>
        <end position="109"/>
    </location>
</feature>
<evidence type="ECO:0000313" key="2">
    <source>
        <dbReference type="EMBL" id="ETN45218.1"/>
    </source>
</evidence>
<dbReference type="AlphaFoldDB" id="W2SB14"/>
<dbReference type="Proteomes" id="UP000030752">
    <property type="component" value="Unassembled WGS sequence"/>
</dbReference>
<evidence type="ECO:0000313" key="3">
    <source>
        <dbReference type="Proteomes" id="UP000030752"/>
    </source>
</evidence>
<dbReference type="VEuPathDB" id="FungiDB:HMPREF1541_10095"/>